<accession>A0A450SDN4</accession>
<dbReference type="EMBL" id="CAADFA010000087">
    <property type="protein sequence ID" value="VFJ50614.1"/>
    <property type="molecule type" value="Genomic_DNA"/>
</dbReference>
<dbReference type="EMBL" id="CAADFL010000195">
    <property type="protein sequence ID" value="VFK11580.1"/>
    <property type="molecule type" value="Genomic_DNA"/>
</dbReference>
<organism evidence="2">
    <name type="scientific">Candidatus Kentrum sp. FM</name>
    <dbReference type="NCBI Taxonomy" id="2126340"/>
    <lineage>
        <taxon>Bacteria</taxon>
        <taxon>Pseudomonadati</taxon>
        <taxon>Pseudomonadota</taxon>
        <taxon>Gammaproteobacteria</taxon>
        <taxon>Candidatus Kentrum</taxon>
    </lineage>
</organism>
<evidence type="ECO:0000313" key="3">
    <source>
        <dbReference type="EMBL" id="VFK11580.1"/>
    </source>
</evidence>
<name>A0A450SDN4_9GAMM</name>
<reference evidence="2" key="1">
    <citation type="submission" date="2019-02" db="EMBL/GenBank/DDBJ databases">
        <authorList>
            <person name="Gruber-Vodicka R. H."/>
            <person name="Seah K. B. B."/>
        </authorList>
    </citation>
    <scope>NUCLEOTIDE SEQUENCE</scope>
    <source>
        <strain evidence="1">BECK_BZ163</strain>
        <strain evidence="3">BECK_BZ164</strain>
        <strain evidence="2">BECK_BZ165</strain>
    </source>
</reference>
<protein>
    <submittedName>
        <fullName evidence="2">Uncharacterized protein</fullName>
    </submittedName>
</protein>
<dbReference type="AlphaFoldDB" id="A0A450SDN4"/>
<dbReference type="EMBL" id="CAADEZ010000039">
    <property type="protein sequence ID" value="VFJ46641.1"/>
    <property type="molecule type" value="Genomic_DNA"/>
</dbReference>
<proteinExistence type="predicted"/>
<evidence type="ECO:0000313" key="1">
    <source>
        <dbReference type="EMBL" id="VFJ46641.1"/>
    </source>
</evidence>
<evidence type="ECO:0000313" key="2">
    <source>
        <dbReference type="EMBL" id="VFJ50614.1"/>
    </source>
</evidence>
<gene>
    <name evidence="1" type="ORF">BECKFM1743A_GA0114220_100394</name>
    <name evidence="3" type="ORF">BECKFM1743B_GA0114221_101954</name>
    <name evidence="2" type="ORF">BECKFM1743C_GA0114222_100875</name>
</gene>
<sequence length="64" mass="6938">MIASKTTQCMGFFRWGQPREEGSRNTTKKEILIHEGHSAAEPQPVIVVLSGSLSISLLAIEKAG</sequence>